<keyword evidence="6" id="KW-1185">Reference proteome</keyword>
<keyword evidence="3" id="KW-0269">Exonuclease</keyword>
<dbReference type="Pfam" id="PF12738">
    <property type="entry name" value="PTCB-BRCT"/>
    <property type="match status" value="1"/>
</dbReference>
<dbReference type="Pfam" id="PF00929">
    <property type="entry name" value="RNase_T"/>
    <property type="match status" value="1"/>
</dbReference>
<evidence type="ECO:0000256" key="2">
    <source>
        <dbReference type="ARBA" id="ARBA00022801"/>
    </source>
</evidence>
<dbReference type="Gene3D" id="4.10.320.10">
    <property type="entry name" value="E3-binding domain"/>
    <property type="match status" value="1"/>
</dbReference>
<dbReference type="CDD" id="cd06127">
    <property type="entry name" value="DEDDh"/>
    <property type="match status" value="1"/>
</dbReference>
<evidence type="ECO:0000313" key="5">
    <source>
        <dbReference type="EMBL" id="AWB91160.1"/>
    </source>
</evidence>
<dbReference type="GO" id="GO:0005829">
    <property type="term" value="C:cytosol"/>
    <property type="evidence" value="ECO:0007669"/>
    <property type="project" value="TreeGrafter"/>
</dbReference>
<dbReference type="InterPro" id="IPR036625">
    <property type="entry name" value="E3-bd_dom_sf"/>
</dbReference>
<dbReference type="InterPro" id="IPR055370">
    <property type="entry name" value="Lsr2_DNA-bd"/>
</dbReference>
<keyword evidence="2" id="KW-0378">Hydrolase</keyword>
<organism evidence="5 6">
    <name type="scientific">Aeromicrobium chenweiae</name>
    <dbReference type="NCBI Taxonomy" id="2079793"/>
    <lineage>
        <taxon>Bacteria</taxon>
        <taxon>Bacillati</taxon>
        <taxon>Actinomycetota</taxon>
        <taxon>Actinomycetes</taxon>
        <taxon>Propionibacteriales</taxon>
        <taxon>Nocardioidaceae</taxon>
        <taxon>Aeromicrobium</taxon>
    </lineage>
</organism>
<dbReference type="CDD" id="cd00027">
    <property type="entry name" value="BRCT"/>
    <property type="match status" value="1"/>
</dbReference>
<dbReference type="PANTHER" id="PTHR30231:SF4">
    <property type="entry name" value="PROTEIN NEN2"/>
    <property type="match status" value="1"/>
</dbReference>
<dbReference type="InterPro" id="IPR001357">
    <property type="entry name" value="BRCT_dom"/>
</dbReference>
<dbReference type="Pfam" id="PF23359">
    <property type="entry name" value="Lsr2_DNA-bd"/>
    <property type="match status" value="1"/>
</dbReference>
<reference evidence="6" key="1">
    <citation type="submission" date="2018-01" db="EMBL/GenBank/DDBJ databases">
        <authorList>
            <person name="Li J."/>
        </authorList>
    </citation>
    <scope>NUCLEOTIDE SEQUENCE [LARGE SCALE GENOMIC DNA]</scope>
    <source>
        <strain evidence="6">592</strain>
    </source>
</reference>
<evidence type="ECO:0000256" key="1">
    <source>
        <dbReference type="ARBA" id="ARBA00022722"/>
    </source>
</evidence>
<dbReference type="SUPFAM" id="SSF53098">
    <property type="entry name" value="Ribonuclease H-like"/>
    <property type="match status" value="1"/>
</dbReference>
<evidence type="ECO:0000256" key="4">
    <source>
        <dbReference type="ARBA" id="ARBA00023125"/>
    </source>
</evidence>
<dbReference type="SMART" id="SM00479">
    <property type="entry name" value="EXOIII"/>
    <property type="match status" value="1"/>
</dbReference>
<sequence length="540" mass="57432">MNTMGLFDKWRSPAPAKHRATVSPELPVPGGFTVVDVETTGLSSRNHRVLEIAVVRTDTSGRVTGEWSRRIDPEGPVGATHIHGITADDVRGAPKFGDLIPHLNHWMQGTVLVAHNARFDLAFIRSEYSNAGWELPWLPSLCTLEASSYYLPSMDRRRLADCCAAARVPLRGAHSALGDARATAGLLGYYLNPRNGTAVHPEHLSLLSDAAGVIWPSGATRQPKAPGHGETVRARVEINQAKKAVSAPALVQLLADFSLIDALDEGAPASALPYLETLVEALEDGEISTAEADALDDVAATLGLSSEDRTAANRSVLLALCHLALEDGMVSRAEKAELVNVSTLLGLPKTVLTHALDQAEAARHERLSTGLGPLPDAWALGDPLRVGHKVAFTGCDPALREQLERRAEALGVRVLGNVSAKTAMLVTDGGFSGTKAEAASRVGCRIVHPDDFSTLLQHLQPAVPRQLKKVPPAVLADQTAAGVSAPPADPSAERDPAIVRQWARENGYAVGTRGRLHQDLFDEYAAHLSASGQAESEPVS</sequence>
<gene>
    <name evidence="5" type="ORF">C3E78_02385</name>
</gene>
<dbReference type="Gene3D" id="3.40.50.10190">
    <property type="entry name" value="BRCT domain"/>
    <property type="match status" value="1"/>
</dbReference>
<accession>A0A2S0WIU8</accession>
<name>A0A2S0WIU8_9ACTN</name>
<dbReference type="SMART" id="SM00292">
    <property type="entry name" value="BRCT"/>
    <property type="match status" value="1"/>
</dbReference>
<dbReference type="GO" id="GO:0016746">
    <property type="term" value="F:acyltransferase activity"/>
    <property type="evidence" value="ECO:0007669"/>
    <property type="project" value="InterPro"/>
</dbReference>
<dbReference type="Proteomes" id="UP000244384">
    <property type="component" value="Chromosome"/>
</dbReference>
<accession>A0A5F2EQ10</accession>
<dbReference type="InterPro" id="IPR029024">
    <property type="entry name" value="TerB-like"/>
</dbReference>
<dbReference type="InterPro" id="IPR036420">
    <property type="entry name" value="BRCT_dom_sf"/>
</dbReference>
<dbReference type="GO" id="GO:0008408">
    <property type="term" value="F:3'-5' exonuclease activity"/>
    <property type="evidence" value="ECO:0007669"/>
    <property type="project" value="TreeGrafter"/>
</dbReference>
<dbReference type="InterPro" id="IPR013520">
    <property type="entry name" value="Ribonucl_H"/>
</dbReference>
<evidence type="ECO:0000313" key="6">
    <source>
        <dbReference type="Proteomes" id="UP000244384"/>
    </source>
</evidence>
<dbReference type="AlphaFoldDB" id="A0A2S0WIU8"/>
<dbReference type="Gene3D" id="3.30.420.10">
    <property type="entry name" value="Ribonuclease H-like superfamily/Ribonuclease H"/>
    <property type="match status" value="1"/>
</dbReference>
<dbReference type="FunFam" id="3.30.420.10:FF:000045">
    <property type="entry name" value="3'-5' exonuclease DinG"/>
    <property type="match status" value="1"/>
</dbReference>
<keyword evidence="1" id="KW-0540">Nuclease</keyword>
<dbReference type="InterPro" id="IPR012337">
    <property type="entry name" value="RNaseH-like_sf"/>
</dbReference>
<dbReference type="EMBL" id="CP026952">
    <property type="protein sequence ID" value="AWB91160.1"/>
    <property type="molecule type" value="Genomic_DNA"/>
</dbReference>
<dbReference type="SUPFAM" id="SSF52113">
    <property type="entry name" value="BRCT domain"/>
    <property type="match status" value="1"/>
</dbReference>
<keyword evidence="4" id="KW-0238">DNA-binding</keyword>
<dbReference type="InterPro" id="IPR036397">
    <property type="entry name" value="RNaseH_sf"/>
</dbReference>
<dbReference type="GO" id="GO:0003677">
    <property type="term" value="F:DNA binding"/>
    <property type="evidence" value="ECO:0007669"/>
    <property type="project" value="UniProtKB-KW"/>
</dbReference>
<dbReference type="SUPFAM" id="SSF158682">
    <property type="entry name" value="TerB-like"/>
    <property type="match status" value="1"/>
</dbReference>
<proteinExistence type="predicted"/>
<dbReference type="KEGG" id="aez:C3E78_02385"/>
<protein>
    <submittedName>
        <fullName evidence="5">Uncharacterized protein</fullName>
    </submittedName>
</protein>
<dbReference type="PANTHER" id="PTHR30231">
    <property type="entry name" value="DNA POLYMERASE III SUBUNIT EPSILON"/>
    <property type="match status" value="1"/>
</dbReference>
<evidence type="ECO:0000256" key="3">
    <source>
        <dbReference type="ARBA" id="ARBA00022839"/>
    </source>
</evidence>